<dbReference type="Pfam" id="PF06745">
    <property type="entry name" value="ATPase"/>
    <property type="match status" value="1"/>
</dbReference>
<evidence type="ECO:0000313" key="4">
    <source>
        <dbReference type="EMBL" id="UYP44544.1"/>
    </source>
</evidence>
<keyword evidence="2" id="KW-0067">ATP-binding</keyword>
<dbReference type="Gene3D" id="3.40.50.300">
    <property type="entry name" value="P-loop containing nucleotide triphosphate hydrolases"/>
    <property type="match status" value="1"/>
</dbReference>
<organism evidence="4 5">
    <name type="scientific">Candidatus Lokiarchaeum ossiferum</name>
    <dbReference type="NCBI Taxonomy" id="2951803"/>
    <lineage>
        <taxon>Archaea</taxon>
        <taxon>Promethearchaeati</taxon>
        <taxon>Promethearchaeota</taxon>
        <taxon>Promethearchaeia</taxon>
        <taxon>Promethearchaeales</taxon>
        <taxon>Promethearchaeaceae</taxon>
        <taxon>Candidatus Lokiarchaeum</taxon>
    </lineage>
</organism>
<dbReference type="PANTHER" id="PTHR43637:SF1">
    <property type="entry name" value="UPF0273 PROTEIN TM_0370"/>
    <property type="match status" value="1"/>
</dbReference>
<accession>A0ABY6HM12</accession>
<feature type="domain" description="KaiC" evidence="3">
    <location>
        <begin position="6"/>
        <end position="263"/>
    </location>
</feature>
<dbReference type="EMBL" id="CP104013">
    <property type="protein sequence ID" value="UYP44544.1"/>
    <property type="molecule type" value="Genomic_DNA"/>
</dbReference>
<evidence type="ECO:0000313" key="5">
    <source>
        <dbReference type="Proteomes" id="UP001208689"/>
    </source>
</evidence>
<evidence type="ECO:0000256" key="1">
    <source>
        <dbReference type="ARBA" id="ARBA00022741"/>
    </source>
</evidence>
<dbReference type="PROSITE" id="PS51146">
    <property type="entry name" value="KAIC"/>
    <property type="match status" value="1"/>
</dbReference>
<dbReference type="PANTHER" id="PTHR43637">
    <property type="entry name" value="UPF0273 PROTEIN TM_0370"/>
    <property type="match status" value="1"/>
</dbReference>
<evidence type="ECO:0000259" key="3">
    <source>
        <dbReference type="PROSITE" id="PS51146"/>
    </source>
</evidence>
<dbReference type="InterPro" id="IPR010624">
    <property type="entry name" value="KaiC_dom"/>
</dbReference>
<reference evidence="4" key="1">
    <citation type="submission" date="2022-09" db="EMBL/GenBank/DDBJ databases">
        <title>Actin cytoskeleton and complex cell architecture in an #Asgard archaeon.</title>
        <authorList>
            <person name="Ponce Toledo R.I."/>
            <person name="Schleper C."/>
            <person name="Rodrigues Oliveira T."/>
            <person name="Wollweber F."/>
            <person name="Xu J."/>
            <person name="Rittmann S."/>
            <person name="Klingl A."/>
            <person name="Pilhofer M."/>
        </authorList>
    </citation>
    <scope>NUCLEOTIDE SEQUENCE</scope>
    <source>
        <strain evidence="4">B-35</strain>
    </source>
</reference>
<dbReference type="InterPro" id="IPR014774">
    <property type="entry name" value="KaiC-like_dom"/>
</dbReference>
<protein>
    <recommendedName>
        <fullName evidence="3">KaiC domain-containing protein</fullName>
    </recommendedName>
</protein>
<dbReference type="InterPro" id="IPR027417">
    <property type="entry name" value="P-loop_NTPase"/>
</dbReference>
<proteinExistence type="predicted"/>
<dbReference type="Proteomes" id="UP001208689">
    <property type="component" value="Chromosome"/>
</dbReference>
<sequence length="263" mass="29109">MNSSSEKTPTGIIGLDDALNGGMPKGTVCTISGGPGCGKTILAAEFLYEGITKFGDPGIYVSLGESKDEFLSNTKPFGWDFASLEREGKFKFVDFSFERLVNINVWSKQSSDYDSPSFPLDGLTLEEQTYINMIQNFVGTIIDSISLIEAKRIVIDPISSLRLLFPTEFISRREFLRIFTILRESKTTAMVLSELPKEEGFSLEEFVGSGVIRVNYRRGESGSMNMARTLTIFKMRGTAFNEKALSMRITSSGIEILGESLGF</sequence>
<keyword evidence="5" id="KW-1185">Reference proteome</keyword>
<name>A0ABY6HM12_9ARCH</name>
<gene>
    <name evidence="4" type="ORF">NEF87_000829</name>
</gene>
<dbReference type="SUPFAM" id="SSF52540">
    <property type="entry name" value="P-loop containing nucleoside triphosphate hydrolases"/>
    <property type="match status" value="1"/>
</dbReference>
<keyword evidence="1" id="KW-0547">Nucleotide-binding</keyword>
<evidence type="ECO:0000256" key="2">
    <source>
        <dbReference type="ARBA" id="ARBA00022840"/>
    </source>
</evidence>